<dbReference type="PANTHER" id="PTHR13844">
    <property type="entry name" value="SWI/SNF-RELATED MATRIX-ASSOCIATED ACTIN-DEPENDENT REGULATOR OF CHROMATIN SUBFAMILY D"/>
    <property type="match status" value="1"/>
</dbReference>
<accession>A0ABM3QLK2</accession>
<proteinExistence type="predicted"/>
<evidence type="ECO:0000259" key="2">
    <source>
        <dbReference type="PROSITE" id="PS51925"/>
    </source>
</evidence>
<dbReference type="GeneID" id="110787296"/>
<dbReference type="PROSITE" id="PS51925">
    <property type="entry name" value="SWIB_MDM2"/>
    <property type="match status" value="1"/>
</dbReference>
<feature type="region of interest" description="Disordered" evidence="1">
    <location>
        <begin position="75"/>
        <end position="121"/>
    </location>
</feature>
<keyword evidence="3" id="KW-1185">Reference proteome</keyword>
<feature type="compositionally biased region" description="Low complexity" evidence="1">
    <location>
        <begin position="75"/>
        <end position="94"/>
    </location>
</feature>
<feature type="domain" description="DM2" evidence="2">
    <location>
        <begin position="284"/>
        <end position="361"/>
    </location>
</feature>
<sequence>MENFENGPFLPVPRAGVPPVLAQGRTLTQPQEMAQKYNQAAQVPVHSNARVVNQGTSSNSISAAVSSSVGAAATGSATTKKGQSKNSSKPQSSSGTGGGTPFKTMELAPAARRKKRKVSEKKLPDRVAALLPESALYTQLVKLEAKVDAAIARKKSDIQDTVTTPPCAQRTLRIYVFNTFANQPLESGESKSSEVPTWTLKIMGNMLEDGGDSSSDSMVNRSIHYPKFSSFFKKITIYLDQTLYPDNHVILWESSRSRVLHEGFEVKRKGDKEFTAIIRLEMNHVPEKFKLSAALTQVLGIEVETRPRIMAALWHYVKVKKLQDPDDPAVFTCDPPLRKVFGEEKVKFAVASQKLTQHLSPLQPIHLEHKIKLSGNNPSGNICYDVLVDVPFPLEKDMSVLLEKMDKSREIDDYDNSIVAAIKKINEHRQRQAFFLGFSHSPAEFINSLIDSQDRDLKVVAGDAIRNVEKEHRSEFFNQPWVEDAVIRHLNRKNASAGDVAGTT</sequence>
<protein>
    <submittedName>
        <fullName evidence="4">SWI/SNF complex component SNF12 homolog isoform X1</fullName>
    </submittedName>
</protein>
<dbReference type="CDD" id="cd10568">
    <property type="entry name" value="SWIB_like"/>
    <property type="match status" value="1"/>
</dbReference>
<dbReference type="SUPFAM" id="SSF47592">
    <property type="entry name" value="SWIB/MDM2 domain"/>
    <property type="match status" value="1"/>
</dbReference>
<dbReference type="InterPro" id="IPR003121">
    <property type="entry name" value="SWIB_MDM2_domain"/>
</dbReference>
<dbReference type="RefSeq" id="XP_056684236.1">
    <property type="nucleotide sequence ID" value="XM_056828258.1"/>
</dbReference>
<dbReference type="InterPro" id="IPR036885">
    <property type="entry name" value="SWIB_MDM2_dom_sf"/>
</dbReference>
<evidence type="ECO:0000313" key="3">
    <source>
        <dbReference type="Proteomes" id="UP000813463"/>
    </source>
</evidence>
<reference evidence="3" key="1">
    <citation type="journal article" date="2021" name="Nat. Commun.">
        <title>Genomic analyses provide insights into spinach domestication and the genetic basis of agronomic traits.</title>
        <authorList>
            <person name="Cai X."/>
            <person name="Sun X."/>
            <person name="Xu C."/>
            <person name="Sun H."/>
            <person name="Wang X."/>
            <person name="Ge C."/>
            <person name="Zhang Z."/>
            <person name="Wang Q."/>
            <person name="Fei Z."/>
            <person name="Jiao C."/>
            <person name="Wang Q."/>
        </authorList>
    </citation>
    <scope>NUCLEOTIDE SEQUENCE [LARGE SCALE GENOMIC DNA]</scope>
    <source>
        <strain evidence="3">cv. Varoflay</strain>
    </source>
</reference>
<dbReference type="Pfam" id="PF02201">
    <property type="entry name" value="SWIB"/>
    <property type="match status" value="1"/>
</dbReference>
<dbReference type="Gene3D" id="1.10.245.10">
    <property type="entry name" value="SWIB/MDM2 domain"/>
    <property type="match status" value="1"/>
</dbReference>
<reference evidence="4" key="2">
    <citation type="submission" date="2025-08" db="UniProtKB">
        <authorList>
            <consortium name="RefSeq"/>
        </authorList>
    </citation>
    <scope>IDENTIFICATION</scope>
    <source>
        <tissue evidence="4">Leaf</tissue>
    </source>
</reference>
<organism evidence="3 4">
    <name type="scientific">Spinacia oleracea</name>
    <name type="common">Spinach</name>
    <dbReference type="NCBI Taxonomy" id="3562"/>
    <lineage>
        <taxon>Eukaryota</taxon>
        <taxon>Viridiplantae</taxon>
        <taxon>Streptophyta</taxon>
        <taxon>Embryophyta</taxon>
        <taxon>Tracheophyta</taxon>
        <taxon>Spermatophyta</taxon>
        <taxon>Magnoliopsida</taxon>
        <taxon>eudicotyledons</taxon>
        <taxon>Gunneridae</taxon>
        <taxon>Pentapetalae</taxon>
        <taxon>Caryophyllales</taxon>
        <taxon>Chenopodiaceae</taxon>
        <taxon>Chenopodioideae</taxon>
        <taxon>Anserineae</taxon>
        <taxon>Spinacia</taxon>
    </lineage>
</organism>
<dbReference type="Proteomes" id="UP000813463">
    <property type="component" value="Chromosome 5"/>
</dbReference>
<evidence type="ECO:0000313" key="4">
    <source>
        <dbReference type="RefSeq" id="XP_056684236.1"/>
    </source>
</evidence>
<name>A0ABM3QLK2_SPIOL</name>
<dbReference type="SMART" id="SM00151">
    <property type="entry name" value="SWIB"/>
    <property type="match status" value="1"/>
</dbReference>
<evidence type="ECO:0000256" key="1">
    <source>
        <dbReference type="SAM" id="MobiDB-lite"/>
    </source>
</evidence>
<gene>
    <name evidence="4" type="primary">LOC110787296</name>
</gene>
<dbReference type="InterPro" id="IPR019835">
    <property type="entry name" value="SWIB_domain"/>
</dbReference>